<dbReference type="AlphaFoldDB" id="K6YSN1"/>
<organism evidence="2 3">
    <name type="scientific">Brumicola pallidula DSM 14239 = ACAM 615</name>
    <dbReference type="NCBI Taxonomy" id="1121922"/>
    <lineage>
        <taxon>Bacteria</taxon>
        <taxon>Pseudomonadati</taxon>
        <taxon>Pseudomonadota</taxon>
        <taxon>Gammaproteobacteria</taxon>
        <taxon>Alteromonadales</taxon>
        <taxon>Alteromonadaceae</taxon>
        <taxon>Brumicola</taxon>
    </lineage>
</organism>
<keyword evidence="1" id="KW-1133">Transmembrane helix</keyword>
<accession>K6YSN1</accession>
<proteinExistence type="predicted"/>
<sequence>MALMLWFAQSFLSTYLVCTFLIIIYCELALVNNCARNLLAIYPAVVVK</sequence>
<evidence type="ECO:0000313" key="3">
    <source>
        <dbReference type="Proteomes" id="UP000006251"/>
    </source>
</evidence>
<keyword evidence="1" id="KW-0812">Transmembrane</keyword>
<dbReference type="Proteomes" id="UP000006251">
    <property type="component" value="Unassembled WGS sequence"/>
</dbReference>
<keyword evidence="3" id="KW-1185">Reference proteome</keyword>
<comment type="caution">
    <text evidence="2">The sequence shown here is derived from an EMBL/GenBank/DDBJ whole genome shotgun (WGS) entry which is preliminary data.</text>
</comment>
<keyword evidence="1" id="KW-0472">Membrane</keyword>
<gene>
    <name evidence="2" type="ORF">GPAL_0095</name>
</gene>
<evidence type="ECO:0000256" key="1">
    <source>
        <dbReference type="SAM" id="Phobius"/>
    </source>
</evidence>
<feature type="transmembrane region" description="Helical" evidence="1">
    <location>
        <begin position="6"/>
        <end position="26"/>
    </location>
</feature>
<evidence type="ECO:0000313" key="2">
    <source>
        <dbReference type="EMBL" id="GAC26976.1"/>
    </source>
</evidence>
<name>K6YSN1_9ALTE</name>
<reference evidence="3" key="1">
    <citation type="journal article" date="2014" name="Environ. Microbiol.">
        <title>Comparative genomics of the marine bacterial genus Glaciecola reveals the high degree of genomic diversity and genomic characteristic for cold adaptation.</title>
        <authorList>
            <person name="Qin Q.L."/>
            <person name="Xie B.B."/>
            <person name="Yu Y."/>
            <person name="Shu Y.L."/>
            <person name="Rong J.C."/>
            <person name="Zhang Y.J."/>
            <person name="Zhao D.L."/>
            <person name="Chen X.L."/>
            <person name="Zhang X.Y."/>
            <person name="Chen B."/>
            <person name="Zhou B.C."/>
            <person name="Zhang Y.Z."/>
        </authorList>
    </citation>
    <scope>NUCLEOTIDE SEQUENCE [LARGE SCALE GENOMIC DNA]</scope>
    <source>
        <strain evidence="3">ACAM 615</strain>
    </source>
</reference>
<protein>
    <submittedName>
        <fullName evidence="2">Uncharacterized protein</fullName>
    </submittedName>
</protein>
<dbReference type="EMBL" id="BAEQ01000004">
    <property type="protein sequence ID" value="GAC26976.1"/>
    <property type="molecule type" value="Genomic_DNA"/>
</dbReference>